<gene>
    <name evidence="5" type="ORF">SNEC2469_LOCUS31916</name>
</gene>
<dbReference type="GO" id="GO:0005524">
    <property type="term" value="F:ATP binding"/>
    <property type="evidence" value="ECO:0007669"/>
    <property type="project" value="UniProtKB-KW"/>
</dbReference>
<evidence type="ECO:0000256" key="1">
    <source>
        <dbReference type="ARBA" id="ARBA00022741"/>
    </source>
</evidence>
<accession>A0A813BTZ1</accession>
<evidence type="ECO:0000313" key="5">
    <source>
        <dbReference type="EMBL" id="CAE7923606.1"/>
    </source>
</evidence>
<dbReference type="EMBL" id="CAJNJA010078896">
    <property type="protein sequence ID" value="CAE7923606.1"/>
    <property type="molecule type" value="Genomic_DNA"/>
</dbReference>
<dbReference type="InterPro" id="IPR027417">
    <property type="entry name" value="P-loop_NTPase"/>
</dbReference>
<feature type="domain" description="NACHT" evidence="4">
    <location>
        <begin position="199"/>
        <end position="321"/>
    </location>
</feature>
<dbReference type="InterPro" id="IPR007111">
    <property type="entry name" value="NACHT_NTPase"/>
</dbReference>
<reference evidence="5" key="1">
    <citation type="submission" date="2021-02" db="EMBL/GenBank/DDBJ databases">
        <authorList>
            <person name="Dougan E. K."/>
            <person name="Rhodes N."/>
            <person name="Thang M."/>
            <person name="Chan C."/>
        </authorList>
    </citation>
    <scope>NUCLEOTIDE SEQUENCE</scope>
</reference>
<dbReference type="SUPFAM" id="SSF52540">
    <property type="entry name" value="P-loop containing nucleoside triphosphate hydrolases"/>
    <property type="match status" value="1"/>
</dbReference>
<evidence type="ECO:0000256" key="3">
    <source>
        <dbReference type="SAM" id="MobiDB-lite"/>
    </source>
</evidence>
<comment type="caution">
    <text evidence="5">The sequence shown here is derived from an EMBL/GenBank/DDBJ whole genome shotgun (WGS) entry which is preliminary data.</text>
</comment>
<evidence type="ECO:0000313" key="6">
    <source>
        <dbReference type="Proteomes" id="UP000601435"/>
    </source>
</evidence>
<evidence type="ECO:0000256" key="2">
    <source>
        <dbReference type="ARBA" id="ARBA00022840"/>
    </source>
</evidence>
<name>A0A813BTZ1_9DINO</name>
<keyword evidence="6" id="KW-1185">Reference proteome</keyword>
<feature type="compositionally biased region" description="Low complexity" evidence="3">
    <location>
        <begin position="808"/>
        <end position="820"/>
    </location>
</feature>
<feature type="region of interest" description="Disordered" evidence="3">
    <location>
        <begin position="803"/>
        <end position="829"/>
    </location>
</feature>
<dbReference type="OrthoDB" id="434811at2759"/>
<dbReference type="Gene3D" id="3.40.50.300">
    <property type="entry name" value="P-loop containing nucleotide triphosphate hydrolases"/>
    <property type="match status" value="1"/>
</dbReference>
<dbReference type="InterPro" id="IPR032675">
    <property type="entry name" value="LRR_dom_sf"/>
</dbReference>
<sequence length="829" mass="91229">MLRRSRRSVFSANFFVGLQRPRGRPRFDESCSTLEWHGGVEPFKQVGQRSVLCADAWGSSLRRIWCIFEIWRCCKLDLRLDLFTAEGQLTRRSSTPLACKIREQATVLDLSNTKCSEKSDKLMIEKAVKTSGTTWAQISGVIQLQIASLVEFAASLAISRNALTGEVLSAEDVEMQMSETSEVRNSSSIISDCMQGQLQRILVVGQGGTGKSVFAREVVRRVAQAQFSCGVQEAVIPLRVPLAELADIKDRPTLRLQAWAGRAFGSDSDEILRGDRRLVLVLDGLDEAAIARRRILDWLRQWLQANGHRCICTIIASRPSGTNQVLASDGSAREPAASVVLCQFSETSLLTQEPLPVSSHVRLHGTGQSLGAGTVLSCDKGFLLLKKEENGPEPGVHSLKVRRKGPESVFSDVVSLDYADCLAARVILEPAFVTAGGDPEKQRHRVVAHRADGEVWEDRSPIYYGRMLEWPRGAFPCRAFLKTDEKAADDRKVEDVEVSFRETSAGIFLEGDLEPGDEVGLGSDGPRRELLPLDRCFRVVLDAEVPRCPASLAELGFAPLEILPLCPPVASRISKFGEEELRALPEAVWQTPLMASILGTYPRGQKEEELDGATAELVLMEHAVETLLKQAEERAGCKELRAELGPLCLAKLQAGQRLLLESDFTSQVVFQEAQLGHLRFFEPAGQAVQLYHLRMQEFLAAEARLASAQAPSWREAFAEAQQQPMLRGALRFCLMMQTAHAAEAEIDLKETKLVAADTEAFQGALLCTEKLALNLDENHLGPEGASSLSSALPKRLRQLQLDLKENSIGRGSQRGSSNGQEGCSRRARA</sequence>
<protein>
    <recommendedName>
        <fullName evidence="4">NACHT domain-containing protein</fullName>
    </recommendedName>
</protein>
<dbReference type="Pfam" id="PF05729">
    <property type="entry name" value="NACHT"/>
    <property type="match status" value="1"/>
</dbReference>
<dbReference type="PROSITE" id="PS50837">
    <property type="entry name" value="NACHT"/>
    <property type="match status" value="1"/>
</dbReference>
<keyword evidence="1" id="KW-0547">Nucleotide-binding</keyword>
<proteinExistence type="predicted"/>
<dbReference type="Proteomes" id="UP000601435">
    <property type="component" value="Unassembled WGS sequence"/>
</dbReference>
<evidence type="ECO:0000259" key="4">
    <source>
        <dbReference type="PROSITE" id="PS50837"/>
    </source>
</evidence>
<keyword evidence="2" id="KW-0067">ATP-binding</keyword>
<dbReference type="AlphaFoldDB" id="A0A813BTZ1"/>
<dbReference type="Gene3D" id="3.80.10.10">
    <property type="entry name" value="Ribonuclease Inhibitor"/>
    <property type="match status" value="1"/>
</dbReference>
<organism evidence="5 6">
    <name type="scientific">Symbiodinium necroappetens</name>
    <dbReference type="NCBI Taxonomy" id="1628268"/>
    <lineage>
        <taxon>Eukaryota</taxon>
        <taxon>Sar</taxon>
        <taxon>Alveolata</taxon>
        <taxon>Dinophyceae</taxon>
        <taxon>Suessiales</taxon>
        <taxon>Symbiodiniaceae</taxon>
        <taxon>Symbiodinium</taxon>
    </lineage>
</organism>